<gene>
    <name evidence="3" type="ORF">GCM10010218_36970</name>
</gene>
<reference evidence="3" key="1">
    <citation type="journal article" date="2014" name="Int. J. Syst. Evol. Microbiol.">
        <title>Complete genome sequence of Corynebacterium casei LMG S-19264T (=DSM 44701T), isolated from a smear-ripened cheese.</title>
        <authorList>
            <consortium name="US DOE Joint Genome Institute (JGI-PGF)"/>
            <person name="Walter F."/>
            <person name="Albersmeier A."/>
            <person name="Kalinowski J."/>
            <person name="Ruckert C."/>
        </authorList>
    </citation>
    <scope>NUCLEOTIDE SEQUENCE</scope>
    <source>
        <strain evidence="3">JCM 4059</strain>
    </source>
</reference>
<dbReference type="Gene3D" id="2.20.25.110">
    <property type="entry name" value="S-adenosyl-L-methionine-dependent methyltransferases"/>
    <property type="match status" value="1"/>
</dbReference>
<proteinExistence type="predicted"/>
<dbReference type="Gene3D" id="3.40.50.150">
    <property type="entry name" value="Vaccinia Virus protein VP39"/>
    <property type="match status" value="1"/>
</dbReference>
<evidence type="ECO:0000256" key="1">
    <source>
        <dbReference type="ARBA" id="ARBA00022679"/>
    </source>
</evidence>
<name>A0A919EDW0_9ACTN</name>
<dbReference type="Pfam" id="PF13649">
    <property type="entry name" value="Methyltransf_25"/>
    <property type="match status" value="1"/>
</dbReference>
<dbReference type="RefSeq" id="WP_190130735.1">
    <property type="nucleotide sequence ID" value="NZ_BNBD01000007.1"/>
</dbReference>
<dbReference type="GO" id="GO:0017000">
    <property type="term" value="P:antibiotic biosynthetic process"/>
    <property type="evidence" value="ECO:0007669"/>
    <property type="project" value="UniProtKB-ARBA"/>
</dbReference>
<organism evidence="3 4">
    <name type="scientific">Streptomyces mashuensis</name>
    <dbReference type="NCBI Taxonomy" id="33904"/>
    <lineage>
        <taxon>Bacteria</taxon>
        <taxon>Bacillati</taxon>
        <taxon>Actinomycetota</taxon>
        <taxon>Actinomycetes</taxon>
        <taxon>Kitasatosporales</taxon>
        <taxon>Streptomycetaceae</taxon>
        <taxon>Streptomyces</taxon>
    </lineage>
</organism>
<dbReference type="CDD" id="cd02440">
    <property type="entry name" value="AdoMet_MTases"/>
    <property type="match status" value="1"/>
</dbReference>
<keyword evidence="1" id="KW-0808">Transferase</keyword>
<dbReference type="SUPFAM" id="SSF53335">
    <property type="entry name" value="S-adenosyl-L-methionine-dependent methyltransferases"/>
    <property type="match status" value="1"/>
</dbReference>
<evidence type="ECO:0000313" key="3">
    <source>
        <dbReference type="EMBL" id="GHF52164.1"/>
    </source>
</evidence>
<keyword evidence="3" id="KW-0489">Methyltransferase</keyword>
<dbReference type="GO" id="GO:0008168">
    <property type="term" value="F:methyltransferase activity"/>
    <property type="evidence" value="ECO:0007669"/>
    <property type="project" value="UniProtKB-KW"/>
</dbReference>
<dbReference type="AlphaFoldDB" id="A0A919EDW0"/>
<dbReference type="PANTHER" id="PTHR43861">
    <property type="entry name" value="TRANS-ACONITATE 2-METHYLTRANSFERASE-RELATED"/>
    <property type="match status" value="1"/>
</dbReference>
<dbReference type="EMBL" id="BNBD01000007">
    <property type="protein sequence ID" value="GHF52164.1"/>
    <property type="molecule type" value="Genomic_DNA"/>
</dbReference>
<accession>A0A919EDW0</accession>
<keyword evidence="4" id="KW-1185">Reference proteome</keyword>
<evidence type="ECO:0000313" key="4">
    <source>
        <dbReference type="Proteomes" id="UP000638313"/>
    </source>
</evidence>
<dbReference type="GO" id="GO:0032259">
    <property type="term" value="P:methylation"/>
    <property type="evidence" value="ECO:0007669"/>
    <property type="project" value="UniProtKB-KW"/>
</dbReference>
<feature type="domain" description="Methyltransferase" evidence="2">
    <location>
        <begin position="51"/>
        <end position="144"/>
    </location>
</feature>
<comment type="caution">
    <text evidence="3">The sequence shown here is derived from an EMBL/GenBank/DDBJ whole genome shotgun (WGS) entry which is preliminary data.</text>
</comment>
<evidence type="ECO:0000259" key="2">
    <source>
        <dbReference type="Pfam" id="PF13649"/>
    </source>
</evidence>
<dbReference type="InterPro" id="IPR041698">
    <property type="entry name" value="Methyltransf_25"/>
</dbReference>
<dbReference type="Proteomes" id="UP000638313">
    <property type="component" value="Unassembled WGS sequence"/>
</dbReference>
<sequence length="253" mass="29001">MNERQPHVDWDLLFGDDYDYFDLPDLTPELSSEEASAMVRLGGFEPGMDFLDAPCGHGRHANILASRGFRVVGADRDERFLAMAREEAAQMGVDVEYHHLDLREMDFAGEFDAAVSWYSSFGYFDDETDRDILRRYRRALRPGGRFLLDMHSPYRHIPSILANHDMHVDVLRRGDDMAVDIQELDAEASRLYAEKITIRDGKVDRARYSVRMFTAPEILEWFRTAGFAEARVMNEHGGPFTVSSRRLMVLGTA</sequence>
<protein>
    <submittedName>
        <fullName evidence="3">Methyltransferase type 11</fullName>
    </submittedName>
</protein>
<reference evidence="3" key="2">
    <citation type="submission" date="2020-09" db="EMBL/GenBank/DDBJ databases">
        <authorList>
            <person name="Sun Q."/>
            <person name="Ohkuma M."/>
        </authorList>
    </citation>
    <scope>NUCLEOTIDE SEQUENCE</scope>
    <source>
        <strain evidence="3">JCM 4059</strain>
    </source>
</reference>
<dbReference type="InterPro" id="IPR029063">
    <property type="entry name" value="SAM-dependent_MTases_sf"/>
</dbReference>